<evidence type="ECO:0000313" key="1">
    <source>
        <dbReference type="EMBL" id="PQA55131.1"/>
    </source>
</evidence>
<proteinExistence type="predicted"/>
<accession>A0A2S7IHG0</accession>
<sequence length="105" mass="12141">MKIQSILFVLILVSFVANGQIKKDFLKSQITKSVFRNSPAIRPFNLEYDVNGGDRYQIKLKGQPLEQGKVRQFNTLKFSATVPILMRKRYYLISTVSFNGLKHIF</sequence>
<organism evidence="1 2">
    <name type="scientific">Siphonobacter curvatus</name>
    <dbReference type="NCBI Taxonomy" id="2094562"/>
    <lineage>
        <taxon>Bacteria</taxon>
        <taxon>Pseudomonadati</taxon>
        <taxon>Bacteroidota</taxon>
        <taxon>Cytophagia</taxon>
        <taxon>Cytophagales</taxon>
        <taxon>Cytophagaceae</taxon>
        <taxon>Siphonobacter</taxon>
    </lineage>
</organism>
<dbReference type="EMBL" id="PTRA01000005">
    <property type="protein sequence ID" value="PQA55131.1"/>
    <property type="molecule type" value="Genomic_DNA"/>
</dbReference>
<name>A0A2S7IHG0_9BACT</name>
<dbReference type="AlphaFoldDB" id="A0A2S7IHG0"/>
<dbReference type="Proteomes" id="UP000239590">
    <property type="component" value="Unassembled WGS sequence"/>
</dbReference>
<reference evidence="2" key="1">
    <citation type="submission" date="2018-02" db="EMBL/GenBank/DDBJ databases">
        <title>Genome sequencing of Solimonas sp. HR-BB.</title>
        <authorList>
            <person name="Lee Y."/>
            <person name="Jeon C.O."/>
        </authorList>
    </citation>
    <scope>NUCLEOTIDE SEQUENCE [LARGE SCALE GENOMIC DNA]</scope>
    <source>
        <strain evidence="2">HR-U</strain>
    </source>
</reference>
<gene>
    <name evidence="1" type="ORF">C5O19_21575</name>
</gene>
<comment type="caution">
    <text evidence="1">The sequence shown here is derived from an EMBL/GenBank/DDBJ whole genome shotgun (WGS) entry which is preliminary data.</text>
</comment>
<protein>
    <submittedName>
        <fullName evidence="1">Uncharacterized protein</fullName>
    </submittedName>
</protein>
<evidence type="ECO:0000313" key="2">
    <source>
        <dbReference type="Proteomes" id="UP000239590"/>
    </source>
</evidence>
<keyword evidence="2" id="KW-1185">Reference proteome</keyword>